<dbReference type="AlphaFoldDB" id="A0A0J8A6Z2"/>
<organism evidence="2 3">
    <name type="scientific">Novosphingobium barchaimii LL02</name>
    <dbReference type="NCBI Taxonomy" id="1114963"/>
    <lineage>
        <taxon>Bacteria</taxon>
        <taxon>Pseudomonadati</taxon>
        <taxon>Pseudomonadota</taxon>
        <taxon>Alphaproteobacteria</taxon>
        <taxon>Sphingomonadales</taxon>
        <taxon>Sphingomonadaceae</taxon>
        <taxon>Novosphingobium</taxon>
    </lineage>
</organism>
<dbReference type="NCBIfam" id="NF006631">
    <property type="entry name" value="PRK09201.1"/>
    <property type="match status" value="1"/>
</dbReference>
<dbReference type="Proteomes" id="UP000052268">
    <property type="component" value="Unassembled WGS sequence"/>
</dbReference>
<protein>
    <submittedName>
        <fullName evidence="2">Amidase</fullName>
    </submittedName>
</protein>
<dbReference type="EMBL" id="JACU01000013">
    <property type="protein sequence ID" value="KMS51165.1"/>
    <property type="molecule type" value="Genomic_DNA"/>
</dbReference>
<comment type="caution">
    <text evidence="2">The sequence shown here is derived from an EMBL/GenBank/DDBJ whole genome shotgun (WGS) entry which is preliminary data.</text>
</comment>
<dbReference type="PANTHER" id="PTHR11895">
    <property type="entry name" value="TRANSAMIDASE"/>
    <property type="match status" value="1"/>
</dbReference>
<dbReference type="InterPro" id="IPR036928">
    <property type="entry name" value="AS_sf"/>
</dbReference>
<dbReference type="SUPFAM" id="SSF75304">
    <property type="entry name" value="Amidase signature (AS) enzymes"/>
    <property type="match status" value="1"/>
</dbReference>
<dbReference type="InterPro" id="IPR023631">
    <property type="entry name" value="Amidase_dom"/>
</dbReference>
<evidence type="ECO:0000259" key="1">
    <source>
        <dbReference type="Pfam" id="PF01425"/>
    </source>
</evidence>
<accession>A0A0J8A6Z2</accession>
<reference evidence="2 3" key="1">
    <citation type="journal article" date="2015" name="G3 (Bethesda)">
        <title>Insights into Ongoing Evolution of the Hexachlorocyclohexane Catabolic Pathway from Comparative Genomics of Ten Sphingomonadaceae Strains.</title>
        <authorList>
            <person name="Pearce S.L."/>
            <person name="Oakeshott J.G."/>
            <person name="Pandey G."/>
        </authorList>
    </citation>
    <scope>NUCLEOTIDE SEQUENCE [LARGE SCALE GENOMIC DNA]</scope>
    <source>
        <strain evidence="2 3">LL02</strain>
    </source>
</reference>
<feature type="domain" description="Amidase" evidence="1">
    <location>
        <begin position="29"/>
        <end position="431"/>
    </location>
</feature>
<sequence>MTTAHTAPLTAIAMAAKVRSGQVTAVSLCQAALDRAEALGGEHSGFTRLLRRRALPRAAAVDKLVEAGLDPGPLAGVPFGVADLFDVAGEITTAGSRTRLSASFASRDARAIVLLEAAGAVLIGTQNMDEFGYGFVTMNAHYGTTRNPHDPSRVAGGAAGGSAVAVATGTVPISLAFDTNGSLRVPAGLTGVIGLKPTYGDLPREGVYPFVESLDVVGALGRDLEDVALVRTVLREGAPERSDPPRGEIAFGRLMSWFDDNISEEMRGPLDAFWNRLGRISFELPHSEIARAAASVIIAAEGASLHRPALEADPMQFEPPVRDRMLAGLLLPADDYLAAQRFRSWIQARLRRQFELADVLFTPAAPGFAPTIADPVMMFEGKSIPARSHLGIYTQPISLMGLPALVLPLAGDFAMPLGIQLISAAGNEPLLFRAARQLIDKGLCAVPPPPART</sequence>
<keyword evidence="3" id="KW-1185">Reference proteome</keyword>
<evidence type="ECO:0000313" key="2">
    <source>
        <dbReference type="EMBL" id="KMS51165.1"/>
    </source>
</evidence>
<dbReference type="Gene3D" id="3.90.1300.10">
    <property type="entry name" value="Amidase signature (AS) domain"/>
    <property type="match status" value="1"/>
</dbReference>
<gene>
    <name evidence="2" type="ORF">V474_05270</name>
</gene>
<dbReference type="NCBIfam" id="TIGR02715">
    <property type="entry name" value="amido_AtzE"/>
    <property type="match status" value="1"/>
</dbReference>
<proteinExistence type="predicted"/>
<dbReference type="PATRIC" id="fig|1114963.3.peg.4699"/>
<name>A0A0J8A6Z2_9SPHN</name>
<dbReference type="InterPro" id="IPR014087">
    <property type="entry name" value="Carboxybiuret_hydro_AtzE"/>
</dbReference>
<dbReference type="PANTHER" id="PTHR11895:SF172">
    <property type="entry name" value="GLUTAMYL-TRNA(GLN) AMIDOTRANSFERASE"/>
    <property type="match status" value="1"/>
</dbReference>
<dbReference type="InterPro" id="IPR000120">
    <property type="entry name" value="Amidase"/>
</dbReference>
<dbReference type="OrthoDB" id="7490557at2"/>
<dbReference type="Pfam" id="PF01425">
    <property type="entry name" value="Amidase"/>
    <property type="match status" value="1"/>
</dbReference>
<dbReference type="GO" id="GO:0003824">
    <property type="term" value="F:catalytic activity"/>
    <property type="evidence" value="ECO:0007669"/>
    <property type="project" value="InterPro"/>
</dbReference>
<dbReference type="RefSeq" id="WP_059153415.1">
    <property type="nucleotide sequence ID" value="NZ_KQ130459.1"/>
</dbReference>
<evidence type="ECO:0000313" key="3">
    <source>
        <dbReference type="Proteomes" id="UP000052268"/>
    </source>
</evidence>